<gene>
    <name evidence="2" type="ORF">K470DRAFT_20326</name>
</gene>
<feature type="compositionally biased region" description="Basic and acidic residues" evidence="1">
    <location>
        <begin position="176"/>
        <end position="185"/>
    </location>
</feature>
<proteinExistence type="predicted"/>
<dbReference type="Proteomes" id="UP000799421">
    <property type="component" value="Unassembled WGS sequence"/>
</dbReference>
<feature type="region of interest" description="Disordered" evidence="1">
    <location>
        <begin position="128"/>
        <end position="192"/>
    </location>
</feature>
<feature type="compositionally biased region" description="Basic residues" evidence="1">
    <location>
        <begin position="163"/>
        <end position="175"/>
    </location>
</feature>
<name>A0A6A7C418_9PEZI</name>
<evidence type="ECO:0000256" key="1">
    <source>
        <dbReference type="SAM" id="MobiDB-lite"/>
    </source>
</evidence>
<dbReference type="AlphaFoldDB" id="A0A6A7C418"/>
<dbReference type="EMBL" id="MU005968">
    <property type="protein sequence ID" value="KAF2862007.1"/>
    <property type="molecule type" value="Genomic_DNA"/>
</dbReference>
<evidence type="ECO:0000313" key="3">
    <source>
        <dbReference type="Proteomes" id="UP000799421"/>
    </source>
</evidence>
<feature type="region of interest" description="Disordered" evidence="1">
    <location>
        <begin position="35"/>
        <end position="67"/>
    </location>
</feature>
<accession>A0A6A7C418</accession>
<feature type="region of interest" description="Disordered" evidence="1">
    <location>
        <begin position="246"/>
        <end position="277"/>
    </location>
</feature>
<sequence length="520" mass="57457">MRTRTRSQGYLPPGCPSSPKRISKKHLFTKFLTKFRSGAKTRRSSSHRDGNVPQPTTYPDEEDDKPMKGMQCRCILHTQQQPLQDELPPVPLKDEQLPERETLVLRTREVNRLLTALANAPLLQRNVSRASWEGSSDSLREQSPRQKYAEPLTTEKFADFSSTRRRPRQQPRRKPKSEQKHEEGKTQPPQEKSFIGAALISPLISGAPVLFTSQDYTLGKNTIAVGECTFLNVPYAASGAGVLRVEPPSPSPSLSPLSKEGGILSPRRDSTSPKEGVSARIAFTSTQRASQDFLPPPKASPASQNRISGSVKITYQLLTPLLSTRGKRVYLLAVEVDVTDYFLRAVLDELRLRDYIPVLEDSKEEVGDVDWSSAATSARKISLVTDTVENVAGDFRHLTVGDTAGETITLLKELGTLRDHYRDVVVVVARGWHDNGIPRGLAAPWVSTSLALYEDLGKLKRKVITSVASHLATGGSSPTKIRLNYATKKILIIPLIQGESKAGVWTCFLTDTPPSTNFES</sequence>
<feature type="compositionally biased region" description="Polar residues" evidence="1">
    <location>
        <begin position="128"/>
        <end position="137"/>
    </location>
</feature>
<dbReference type="OrthoDB" id="3946381at2759"/>
<keyword evidence="3" id="KW-1185">Reference proteome</keyword>
<feature type="region of interest" description="Disordered" evidence="1">
    <location>
        <begin position="1"/>
        <end position="23"/>
    </location>
</feature>
<protein>
    <submittedName>
        <fullName evidence="2">Uncharacterized protein</fullName>
    </submittedName>
</protein>
<reference evidence="2" key="1">
    <citation type="journal article" date="2020" name="Stud. Mycol.">
        <title>101 Dothideomycetes genomes: a test case for predicting lifestyles and emergence of pathogens.</title>
        <authorList>
            <person name="Haridas S."/>
            <person name="Albert R."/>
            <person name="Binder M."/>
            <person name="Bloem J."/>
            <person name="Labutti K."/>
            <person name="Salamov A."/>
            <person name="Andreopoulos B."/>
            <person name="Baker S."/>
            <person name="Barry K."/>
            <person name="Bills G."/>
            <person name="Bluhm B."/>
            <person name="Cannon C."/>
            <person name="Castanera R."/>
            <person name="Culley D."/>
            <person name="Daum C."/>
            <person name="Ezra D."/>
            <person name="Gonzalez J."/>
            <person name="Henrissat B."/>
            <person name="Kuo A."/>
            <person name="Liang C."/>
            <person name="Lipzen A."/>
            <person name="Lutzoni F."/>
            <person name="Magnuson J."/>
            <person name="Mondo S."/>
            <person name="Nolan M."/>
            <person name="Ohm R."/>
            <person name="Pangilinan J."/>
            <person name="Park H.-J."/>
            <person name="Ramirez L."/>
            <person name="Alfaro M."/>
            <person name="Sun H."/>
            <person name="Tritt A."/>
            <person name="Yoshinaga Y."/>
            <person name="Zwiers L.-H."/>
            <person name="Turgeon B."/>
            <person name="Goodwin S."/>
            <person name="Spatafora J."/>
            <person name="Crous P."/>
            <person name="Grigoriev I."/>
        </authorList>
    </citation>
    <scope>NUCLEOTIDE SEQUENCE</scope>
    <source>
        <strain evidence="2">CBS 480.64</strain>
    </source>
</reference>
<evidence type="ECO:0000313" key="2">
    <source>
        <dbReference type="EMBL" id="KAF2862007.1"/>
    </source>
</evidence>
<feature type="compositionally biased region" description="Basic and acidic residues" evidence="1">
    <location>
        <begin position="138"/>
        <end position="148"/>
    </location>
</feature>
<organism evidence="2 3">
    <name type="scientific">Piedraia hortae CBS 480.64</name>
    <dbReference type="NCBI Taxonomy" id="1314780"/>
    <lineage>
        <taxon>Eukaryota</taxon>
        <taxon>Fungi</taxon>
        <taxon>Dikarya</taxon>
        <taxon>Ascomycota</taxon>
        <taxon>Pezizomycotina</taxon>
        <taxon>Dothideomycetes</taxon>
        <taxon>Dothideomycetidae</taxon>
        <taxon>Capnodiales</taxon>
        <taxon>Piedraiaceae</taxon>
        <taxon>Piedraia</taxon>
    </lineage>
</organism>